<accession>W1V5I6</accession>
<evidence type="ECO:0000313" key="2">
    <source>
        <dbReference type="Proteomes" id="UP000018852"/>
    </source>
</evidence>
<proteinExistence type="predicted"/>
<comment type="caution">
    <text evidence="1">The sequence shown here is derived from an EMBL/GenBank/DDBJ whole genome shotgun (WGS) entry which is preliminary data.</text>
</comment>
<name>W1V5I6_9ACTO</name>
<dbReference type="EMBL" id="AZLV01001157">
    <property type="protein sequence ID" value="ETJ00911.1"/>
    <property type="molecule type" value="Genomic_DNA"/>
</dbReference>
<reference evidence="1 2" key="1">
    <citation type="submission" date="2013-12" db="EMBL/GenBank/DDBJ databases">
        <title>A Varibaculum cambriense genome reconstructed from a premature infant gut community with otherwise low bacterial novelty that shifts toward anaerobic metabolism during the third week of life.</title>
        <authorList>
            <person name="Brown C.T."/>
            <person name="Sharon I."/>
            <person name="Thomas B.C."/>
            <person name="Castelle C.J."/>
            <person name="Morowitz M.J."/>
            <person name="Banfield J.F."/>
        </authorList>
    </citation>
    <scope>NUCLEOTIDE SEQUENCE [LARGE SCALE GENOMIC DNA]</scope>
    <source>
        <strain evidence="2">DORA_12</strain>
    </source>
</reference>
<organism evidence="1 2">
    <name type="scientific">Actinomyces urogenitalis DORA_12</name>
    <dbReference type="NCBI Taxonomy" id="1403939"/>
    <lineage>
        <taxon>Bacteria</taxon>
        <taxon>Bacillati</taxon>
        <taxon>Actinomycetota</taxon>
        <taxon>Actinomycetes</taxon>
        <taxon>Actinomycetales</taxon>
        <taxon>Actinomycetaceae</taxon>
        <taxon>Actinomyces</taxon>
    </lineage>
</organism>
<protein>
    <submittedName>
        <fullName evidence="1">Uncharacterized protein</fullName>
    </submittedName>
</protein>
<sequence>MYRLISKSIARTRKKWTQYAYIRVYIKVFDFRRYRRYKVRFLLRYQAKRCIACVILGDTQVIQRGLSDTTPEVRFPR</sequence>
<gene>
    <name evidence="1" type="ORF">Q605_AUC01157G0002</name>
</gene>
<dbReference type="Proteomes" id="UP000018852">
    <property type="component" value="Unassembled WGS sequence"/>
</dbReference>
<dbReference type="AlphaFoldDB" id="W1V5I6"/>
<evidence type="ECO:0000313" key="1">
    <source>
        <dbReference type="EMBL" id="ETJ00911.1"/>
    </source>
</evidence>